<sequence length="195" mass="23146">MFDFLNEVDWPQAIVVSTATSFIFLLFLTLFRPRLRLSKIILFETLMEGDGEECKPVFDEFGKEIVQYKFKAVNWTFTNLIENKIELNLVTRYGDGDGTYSVRTEKIRLKREEVLDIPCMNSIRGFKNARYAHIFVTYEDLKKKWNKDSQYLELRILSKHGLSGYTRLKSKRYTDRSVLKEGNFKYGIWLKKKDH</sequence>
<name>A0A1I0RP52_9BACT</name>
<dbReference type="AlphaFoldDB" id="A0A1I0RP52"/>
<dbReference type="EMBL" id="FOIR01000005">
    <property type="protein sequence ID" value="SEW43027.1"/>
    <property type="molecule type" value="Genomic_DNA"/>
</dbReference>
<accession>A0A1I0RP52</accession>
<dbReference type="GeneID" id="99988585"/>
<keyword evidence="1" id="KW-0812">Transmembrane</keyword>
<evidence type="ECO:0000256" key="1">
    <source>
        <dbReference type="SAM" id="Phobius"/>
    </source>
</evidence>
<keyword evidence="3" id="KW-1185">Reference proteome</keyword>
<reference evidence="3" key="1">
    <citation type="submission" date="2016-10" db="EMBL/GenBank/DDBJ databases">
        <authorList>
            <person name="Varghese N."/>
            <person name="Submissions S."/>
        </authorList>
    </citation>
    <scope>NUCLEOTIDE SEQUENCE [LARGE SCALE GENOMIC DNA]</scope>
    <source>
        <strain evidence="3">CGMCC 1.12402</strain>
    </source>
</reference>
<protein>
    <submittedName>
        <fullName evidence="2">Uncharacterized protein</fullName>
    </submittedName>
</protein>
<organism evidence="2 3">
    <name type="scientific">Roseivirga pacifica</name>
    <dbReference type="NCBI Taxonomy" id="1267423"/>
    <lineage>
        <taxon>Bacteria</taxon>
        <taxon>Pseudomonadati</taxon>
        <taxon>Bacteroidota</taxon>
        <taxon>Cytophagia</taxon>
        <taxon>Cytophagales</taxon>
        <taxon>Roseivirgaceae</taxon>
        <taxon>Roseivirga</taxon>
    </lineage>
</organism>
<keyword evidence="1" id="KW-0472">Membrane</keyword>
<dbReference type="RefSeq" id="WP_090261036.1">
    <property type="nucleotide sequence ID" value="NZ_FOIR01000005.1"/>
</dbReference>
<evidence type="ECO:0000313" key="2">
    <source>
        <dbReference type="EMBL" id="SEW43027.1"/>
    </source>
</evidence>
<dbReference type="Proteomes" id="UP000199437">
    <property type="component" value="Unassembled WGS sequence"/>
</dbReference>
<evidence type="ECO:0000313" key="3">
    <source>
        <dbReference type="Proteomes" id="UP000199437"/>
    </source>
</evidence>
<proteinExistence type="predicted"/>
<keyword evidence="1" id="KW-1133">Transmembrane helix</keyword>
<gene>
    <name evidence="2" type="ORF">SAMN05216290_3919</name>
</gene>
<dbReference type="STRING" id="1267423.SAMN05216290_3919"/>
<feature type="transmembrane region" description="Helical" evidence="1">
    <location>
        <begin position="12"/>
        <end position="31"/>
    </location>
</feature>